<protein>
    <submittedName>
        <fullName evidence="1">Recombinase NinB</fullName>
    </submittedName>
</protein>
<gene>
    <name evidence="1" type="ORF">UFOVP378_44</name>
</gene>
<organism evidence="1">
    <name type="scientific">uncultured Caudovirales phage</name>
    <dbReference type="NCBI Taxonomy" id="2100421"/>
    <lineage>
        <taxon>Viruses</taxon>
        <taxon>Duplodnaviria</taxon>
        <taxon>Heunggongvirae</taxon>
        <taxon>Uroviricota</taxon>
        <taxon>Caudoviricetes</taxon>
        <taxon>Peduoviridae</taxon>
        <taxon>Maltschvirus</taxon>
        <taxon>Maltschvirus maltsch</taxon>
    </lineage>
</organism>
<proteinExistence type="predicted"/>
<sequence>MKVTLYNAQQGHTVLKDIWQKAKPYLMAGNKLVLTIEKESKSRDQEEMYHSIIGQIAKQASHLGAKWSQEDWKRFLVWQFAKEVGISTGKLVPSLDGTGIVQLGLQTRKFKKDESSQFIEWLFAWGAENGVTFDKS</sequence>
<accession>A0A6J7WYA6</accession>
<name>A0A6J7WYA6_9CAUD</name>
<dbReference type="Gene3D" id="1.10.3790.10">
    <property type="entry name" value="NinB"/>
    <property type="match status" value="1"/>
</dbReference>
<dbReference type="EMBL" id="LR798306">
    <property type="protein sequence ID" value="CAB5223011.1"/>
    <property type="molecule type" value="Genomic_DNA"/>
</dbReference>
<reference evidence="1" key="1">
    <citation type="submission" date="2020-05" db="EMBL/GenBank/DDBJ databases">
        <authorList>
            <person name="Chiriac C."/>
            <person name="Salcher M."/>
            <person name="Ghai R."/>
            <person name="Kavagutti S V."/>
        </authorList>
    </citation>
    <scope>NUCLEOTIDE SEQUENCE</scope>
</reference>
<dbReference type="Pfam" id="PF05772">
    <property type="entry name" value="NinB"/>
    <property type="match status" value="1"/>
</dbReference>
<dbReference type="SUPFAM" id="SSF103370">
    <property type="entry name" value="NinB"/>
    <property type="match status" value="1"/>
</dbReference>
<dbReference type="InterPro" id="IPR036619">
    <property type="entry name" value="NinB_sf"/>
</dbReference>
<evidence type="ECO:0000313" key="1">
    <source>
        <dbReference type="EMBL" id="CAB5223011.1"/>
    </source>
</evidence>
<dbReference type="InterPro" id="IPR008711">
    <property type="entry name" value="Recombinase_NinB"/>
</dbReference>